<feature type="transmembrane region" description="Helical" evidence="1">
    <location>
        <begin position="44"/>
        <end position="63"/>
    </location>
</feature>
<feature type="transmembrane region" description="Helical" evidence="1">
    <location>
        <begin position="84"/>
        <end position="106"/>
    </location>
</feature>
<dbReference type="RefSeq" id="WP_204785611.1">
    <property type="nucleotide sequence ID" value="NZ_JACJKU010000144.1"/>
</dbReference>
<sequence>NKHILVDYYRLIEYLCSYSSGHLHFRFLPMSKTASEHFAEVRVLVHYGMVITIIAFGLFLVLFRAKKKRNQLWELIPLYQELMLMLIVFTSLIAISFQDSFLWFHYHFFNDNYWIFNPKTDPIILVLNDNFFLKYFICWSITMLLISWGINIYTKHLIKLFIRT</sequence>
<feature type="non-terminal residue" evidence="2">
    <location>
        <position position="1"/>
    </location>
</feature>
<organism evidence="2 3">
    <name type="scientific">Limosilactobacillus coleohominis</name>
    <dbReference type="NCBI Taxonomy" id="181675"/>
    <lineage>
        <taxon>Bacteria</taxon>
        <taxon>Bacillati</taxon>
        <taxon>Bacillota</taxon>
        <taxon>Bacilli</taxon>
        <taxon>Lactobacillales</taxon>
        <taxon>Lactobacillaceae</taxon>
        <taxon>Limosilactobacillus</taxon>
    </lineage>
</organism>
<keyword evidence="1" id="KW-0472">Membrane</keyword>
<evidence type="ECO:0000313" key="2">
    <source>
        <dbReference type="EMBL" id="MBM6941398.1"/>
    </source>
</evidence>
<evidence type="ECO:0000313" key="3">
    <source>
        <dbReference type="Proteomes" id="UP000785625"/>
    </source>
</evidence>
<accession>A0ABS2H325</accession>
<dbReference type="Pfam" id="PF07314">
    <property type="entry name" value="Lit"/>
    <property type="match status" value="1"/>
</dbReference>
<comment type="caution">
    <text evidence="2">The sequence shown here is derived from an EMBL/GenBank/DDBJ whole genome shotgun (WGS) entry which is preliminary data.</text>
</comment>
<dbReference type="Proteomes" id="UP000785625">
    <property type="component" value="Unassembled WGS sequence"/>
</dbReference>
<feature type="transmembrane region" description="Helical" evidence="1">
    <location>
        <begin position="132"/>
        <end position="153"/>
    </location>
</feature>
<evidence type="ECO:0000256" key="1">
    <source>
        <dbReference type="SAM" id="Phobius"/>
    </source>
</evidence>
<keyword evidence="1" id="KW-0812">Transmembrane</keyword>
<name>A0ABS2H325_9LACO</name>
<dbReference type="NCBIfam" id="TIGR01906">
    <property type="entry name" value="integ_TIGR01906"/>
    <property type="match status" value="1"/>
</dbReference>
<keyword evidence="1" id="KW-1133">Transmembrane helix</keyword>
<reference evidence="2 3" key="1">
    <citation type="journal article" date="2021" name="Sci. Rep.">
        <title>The distribution of antibiotic resistance genes in chicken gut microbiota commensals.</title>
        <authorList>
            <person name="Juricova H."/>
            <person name="Matiasovicova J."/>
            <person name="Kubasova T."/>
            <person name="Cejkova D."/>
            <person name="Rychlik I."/>
        </authorList>
    </citation>
    <scope>NUCLEOTIDE SEQUENCE [LARGE SCALE GENOMIC DNA]</scope>
    <source>
        <strain evidence="2 3">An574</strain>
    </source>
</reference>
<keyword evidence="3" id="KW-1185">Reference proteome</keyword>
<gene>
    <name evidence="2" type="ORF">H5975_08060</name>
</gene>
<protein>
    <submittedName>
        <fullName evidence="2">TIGR01906 family membrane protein</fullName>
    </submittedName>
</protein>
<dbReference type="InterPro" id="IPR010178">
    <property type="entry name" value="Lit"/>
</dbReference>
<proteinExistence type="predicted"/>
<dbReference type="EMBL" id="JACJKU010000144">
    <property type="protein sequence ID" value="MBM6941398.1"/>
    <property type="molecule type" value="Genomic_DNA"/>
</dbReference>